<proteinExistence type="predicted"/>
<dbReference type="Proteomes" id="UP000470082">
    <property type="component" value="Unassembled WGS sequence"/>
</dbReference>
<dbReference type="AlphaFoldDB" id="A0A7X2N447"/>
<name>A0A7X2N447_9FIRM</name>
<comment type="caution">
    <text evidence="1">The sequence shown here is derived from an EMBL/GenBank/DDBJ whole genome shotgun (WGS) entry which is preliminary data.</text>
</comment>
<organism evidence="1 2">
    <name type="scientific">Floccifex porci</name>
    <dbReference type="NCBI Taxonomy" id="2606629"/>
    <lineage>
        <taxon>Bacteria</taxon>
        <taxon>Bacillati</taxon>
        <taxon>Bacillota</taxon>
        <taxon>Erysipelotrichia</taxon>
        <taxon>Erysipelotrichales</taxon>
        <taxon>Erysipelotrichaceae</taxon>
        <taxon>Floccifex</taxon>
    </lineage>
</organism>
<evidence type="ECO:0000313" key="1">
    <source>
        <dbReference type="EMBL" id="MSS02125.1"/>
    </source>
</evidence>
<keyword evidence="2" id="KW-1185">Reference proteome</keyword>
<gene>
    <name evidence="1" type="ORF">FYJ50_08495</name>
</gene>
<dbReference type="EMBL" id="VUMM01000021">
    <property type="protein sequence ID" value="MSS02125.1"/>
    <property type="molecule type" value="Genomic_DNA"/>
</dbReference>
<reference evidence="1 2" key="1">
    <citation type="submission" date="2019-08" db="EMBL/GenBank/DDBJ databases">
        <title>In-depth cultivation of the pig gut microbiome towards novel bacterial diversity and tailored functional studies.</title>
        <authorList>
            <person name="Wylensek D."/>
            <person name="Hitch T.C.A."/>
            <person name="Clavel T."/>
        </authorList>
    </citation>
    <scope>NUCLEOTIDE SEQUENCE [LARGE SCALE GENOMIC DNA]</scope>
    <source>
        <strain evidence="1 2">LKV-178-WT-2G</strain>
    </source>
</reference>
<protein>
    <submittedName>
        <fullName evidence="1">Uncharacterized protein</fullName>
    </submittedName>
</protein>
<sequence length="88" mass="10780">MGEYLIEKLNRFNLKLYARTDSDIVNQGKTIYNWLQKHLNVKHYIILDDNVYDYEKYNLMDHLVYLSFHMGLQYTHIEECIKKVQMDF</sequence>
<dbReference type="Pfam" id="PF18143">
    <property type="entry name" value="HAD_SAK_2"/>
    <property type="match status" value="1"/>
</dbReference>
<accession>A0A7X2N447</accession>
<evidence type="ECO:0000313" key="2">
    <source>
        <dbReference type="Proteomes" id="UP000470082"/>
    </source>
</evidence>